<sequence length="219" mass="22743">MARIAGRPAEFSAAADQIREARLRSELVVQEIPAPERIAPDSIALAAGVMRGPRRAEVVEGSVDSADGAGRFVLMHDPDSAQEWGSPFRVVCFAQAPLEVEIGVDPFISDVAWSWLVDALEARGAEYTYLSGTATKTLSSGFGTLEAQGDAAQIELRASWTPLGSDFAAHAEAWSELLCLLSGLPHQGALGAAVHAPGALVDEPAGAAAPAGDAATEGR</sequence>
<gene>
    <name evidence="1" type="ORF">JD292_04250</name>
</gene>
<dbReference type="RefSeq" id="WP_200131575.1">
    <property type="nucleotide sequence ID" value="NZ_JAEHOI010000002.1"/>
</dbReference>
<dbReference type="AlphaFoldDB" id="A0A934QCK8"/>
<accession>A0A934QCK8</accession>
<dbReference type="EMBL" id="JAEHOI010000002">
    <property type="protein sequence ID" value="MBK0421291.1"/>
    <property type="molecule type" value="Genomic_DNA"/>
</dbReference>
<evidence type="ECO:0000313" key="1">
    <source>
        <dbReference type="EMBL" id="MBK0421291.1"/>
    </source>
</evidence>
<proteinExistence type="predicted"/>
<evidence type="ECO:0000313" key="2">
    <source>
        <dbReference type="Proteomes" id="UP000618733"/>
    </source>
</evidence>
<dbReference type="Proteomes" id="UP000618733">
    <property type="component" value="Unassembled WGS sequence"/>
</dbReference>
<name>A0A934QCK8_9MICO</name>
<dbReference type="InterPro" id="IPR021555">
    <property type="entry name" value="DUF3000"/>
</dbReference>
<organism evidence="1 2">
    <name type="scientific">Leucobacter edaphi</name>
    <dbReference type="NCBI Taxonomy" id="2796472"/>
    <lineage>
        <taxon>Bacteria</taxon>
        <taxon>Bacillati</taxon>
        <taxon>Actinomycetota</taxon>
        <taxon>Actinomycetes</taxon>
        <taxon>Micrococcales</taxon>
        <taxon>Microbacteriaceae</taxon>
        <taxon>Leucobacter</taxon>
    </lineage>
</organism>
<comment type="caution">
    <text evidence="1">The sequence shown here is derived from an EMBL/GenBank/DDBJ whole genome shotgun (WGS) entry which is preliminary data.</text>
</comment>
<dbReference type="Pfam" id="PF11452">
    <property type="entry name" value="DUF3000"/>
    <property type="match status" value="1"/>
</dbReference>
<protein>
    <submittedName>
        <fullName evidence="1">DUF3000 domain-containing protein</fullName>
    </submittedName>
</protein>
<keyword evidence="2" id="KW-1185">Reference proteome</keyword>
<reference evidence="1" key="1">
    <citation type="submission" date="2020-12" db="EMBL/GenBank/DDBJ databases">
        <title>Leucobacter sp. CAS2, isolated from Chromium sludge.</title>
        <authorList>
            <person name="Xu Z."/>
        </authorList>
    </citation>
    <scope>NUCLEOTIDE SEQUENCE</scope>
    <source>
        <strain evidence="1">CSA2</strain>
    </source>
</reference>